<dbReference type="RefSeq" id="WP_344581735.1">
    <property type="nucleotide sequence ID" value="NZ_BAAARK010000024.1"/>
</dbReference>
<evidence type="ECO:0000256" key="1">
    <source>
        <dbReference type="RuleBase" id="RU003513"/>
    </source>
</evidence>
<name>A0ABN3SK69_9ACTN</name>
<organism evidence="3 4">
    <name type="scientific">Streptomyces lunalinharesii</name>
    <dbReference type="NCBI Taxonomy" id="333384"/>
    <lineage>
        <taxon>Bacteria</taxon>
        <taxon>Bacillati</taxon>
        <taxon>Actinomycetota</taxon>
        <taxon>Actinomycetes</taxon>
        <taxon>Kitasatosporales</taxon>
        <taxon>Streptomycetaceae</taxon>
        <taxon>Streptomyces</taxon>
    </lineage>
</organism>
<evidence type="ECO:0000313" key="3">
    <source>
        <dbReference type="EMBL" id="GAA2679457.1"/>
    </source>
</evidence>
<dbReference type="PANTHER" id="PTHR43174">
    <property type="entry name" value="UDP-N-ACETYLGLUCOSAMINE 2-EPIMERASE"/>
    <property type="match status" value="1"/>
</dbReference>
<reference evidence="3 4" key="1">
    <citation type="journal article" date="2019" name="Int. J. Syst. Evol. Microbiol.">
        <title>The Global Catalogue of Microorganisms (GCM) 10K type strain sequencing project: providing services to taxonomists for standard genome sequencing and annotation.</title>
        <authorList>
            <consortium name="The Broad Institute Genomics Platform"/>
            <consortium name="The Broad Institute Genome Sequencing Center for Infectious Disease"/>
            <person name="Wu L."/>
            <person name="Ma J."/>
        </authorList>
    </citation>
    <scope>NUCLEOTIDE SEQUENCE [LARGE SCALE GENOMIC DNA]</scope>
    <source>
        <strain evidence="3 4">JCM 16374</strain>
    </source>
</reference>
<dbReference type="EMBL" id="BAAARK010000024">
    <property type="protein sequence ID" value="GAA2679457.1"/>
    <property type="molecule type" value="Genomic_DNA"/>
</dbReference>
<dbReference type="PANTHER" id="PTHR43174:SF3">
    <property type="entry name" value="UDP-N-ACETYLGLUCOSAMINE 2-EPIMERASE"/>
    <property type="match status" value="1"/>
</dbReference>
<dbReference type="Gene3D" id="3.40.50.2000">
    <property type="entry name" value="Glycogen Phosphorylase B"/>
    <property type="match status" value="2"/>
</dbReference>
<evidence type="ECO:0000259" key="2">
    <source>
        <dbReference type="Pfam" id="PF02350"/>
    </source>
</evidence>
<evidence type="ECO:0000313" key="4">
    <source>
        <dbReference type="Proteomes" id="UP001500994"/>
    </source>
</evidence>
<dbReference type="SUPFAM" id="SSF53756">
    <property type="entry name" value="UDP-Glycosyltransferase/glycogen phosphorylase"/>
    <property type="match status" value="1"/>
</dbReference>
<sequence>MNKQLVTVMGTRPNIVKAGPFLRALRRRTDIVNTLVHTGQHYDADLSGNLQRELGLDPVDHNLGVGSGSHATQVGTVLQRMEKPLLSAGPMAMVVFGDVNSTIAAAMAGAQLGIPVVHAEAGLRSGDNSIEELNRRQITRLARLHLAPCRWSGLNLVAERIPSASVRTVGSLMACSALLYGRSGGEERLAELDLVPGRYVVVTAHKESAVLDPDGVAALTTVLRKMSARVDVVFPLHPRTKRTLDRHVDSQDMERVRFVNPLSFRDMACLVRHAHAVLTDSDGLQDETTVHNIPCFTFAPATARRASVEVGTNTLVALTEPDLVDRILAAQPHGTPPRIPLWDEHVGERMVASLDEVIFHG</sequence>
<protein>
    <submittedName>
        <fullName evidence="3">UDP-N-acetylglucosamine 2-epimerase (Non-hydrolyzing)</fullName>
    </submittedName>
</protein>
<dbReference type="Proteomes" id="UP001500994">
    <property type="component" value="Unassembled WGS sequence"/>
</dbReference>
<keyword evidence="4" id="KW-1185">Reference proteome</keyword>
<keyword evidence="1" id="KW-0413">Isomerase</keyword>
<comment type="caution">
    <text evidence="3">The sequence shown here is derived from an EMBL/GenBank/DDBJ whole genome shotgun (WGS) entry which is preliminary data.</text>
</comment>
<comment type="similarity">
    <text evidence="1">Belongs to the UDP-N-acetylglucosamine 2-epimerase family.</text>
</comment>
<feature type="domain" description="UDP-N-acetylglucosamine 2-epimerase" evidence="2">
    <location>
        <begin position="23"/>
        <end position="354"/>
    </location>
</feature>
<dbReference type="InterPro" id="IPR003331">
    <property type="entry name" value="UDP_GlcNAc_Epimerase_2_dom"/>
</dbReference>
<accession>A0ABN3SK69</accession>
<dbReference type="Pfam" id="PF02350">
    <property type="entry name" value="Epimerase_2"/>
    <property type="match status" value="1"/>
</dbReference>
<dbReference type="InterPro" id="IPR029767">
    <property type="entry name" value="WecB-like"/>
</dbReference>
<proteinExistence type="inferred from homology"/>
<gene>
    <name evidence="3" type="primary">wecB_2</name>
    <name evidence="3" type="ORF">GCM10009864_59570</name>
</gene>